<dbReference type="NCBIfam" id="TIGR01302">
    <property type="entry name" value="IMP_dehydrog"/>
    <property type="match status" value="1"/>
</dbReference>
<feature type="domain" description="CBS" evidence="21">
    <location>
        <begin position="93"/>
        <end position="148"/>
    </location>
</feature>
<feature type="binding site" description="in other chain" evidence="13 17">
    <location>
        <position position="304"/>
    </location>
    <ligand>
        <name>K(+)</name>
        <dbReference type="ChEBI" id="CHEBI:29103"/>
        <note>ligand shared between two tetrameric partners</note>
    </ligand>
</feature>
<keyword evidence="11 18" id="KW-0129">CBS domain</keyword>
<comment type="function">
    <text evidence="13">Catalyzes the conversion of inosine 5'-phosphate (IMP) to xanthosine 5'-phosphate (XMP), the first committed and rate-limiting step in the de novo synthesis of guanine nucleotides, and therefore plays an important role in the regulation of cell growth.</text>
</comment>
<dbReference type="GO" id="GO:0006177">
    <property type="term" value="P:GMP biosynthetic process"/>
    <property type="evidence" value="ECO:0007669"/>
    <property type="project" value="UniProtKB-UniRule"/>
</dbReference>
<evidence type="ECO:0000256" key="16">
    <source>
        <dbReference type="PIRSR" id="PIRSR000130-3"/>
    </source>
</evidence>
<keyword evidence="8 13" id="KW-0630">Potassium</keyword>
<keyword evidence="9 13" id="KW-0560">Oxidoreductase</keyword>
<dbReference type="SUPFAM" id="SSF51412">
    <property type="entry name" value="Inosine monophosphate dehydrogenase (IMPDH)"/>
    <property type="match status" value="1"/>
</dbReference>
<evidence type="ECO:0000256" key="20">
    <source>
        <dbReference type="RuleBase" id="RU003928"/>
    </source>
</evidence>
<sequence length="490" mass="52164">MLRIREEALTFDDVLLQPDYSEVTARDVSLTTQLTRNIQLNIPLLSAAMDTVTEARLAIAMAQEGGIGIIHKSMSIEQQARQVLAVKKHESGIVKDPITIQANATLRDLLEIKEKHNISGVPVLDGDDLVGIVTNRDVRYQTDLDVQIKMVMTPKDQLVTVQESPDAEEVKILLHKHRIEKVLVVDESYGLQGMITVKDIHKAQTYPMACKDDQGRLRVGASVGTSPDTDDRVAALVAAGVDVLVVDTAHGHSRNVIDRVSKIKGDYPDVDVIGGNIATAEAAKALAEAGADAVKVGIGPGSICTTRIVTGIGVPQISAISNVSDALAGTGVPMIADGGIRYSGDLAKAIAAGANSVMMGSMFAGTEEAPGEIELYQGRSYKAYRGMGSIGAMAKTQGSSDRYFQDASAGTEKLVPEGIEGRVAYKGALAAIIHQMMGGLRSSMGYTGSPDIDTMRTKPQFVRVSAAGMRESHVHDVTITKESPNYKVSS</sequence>
<dbReference type="InterPro" id="IPR005990">
    <property type="entry name" value="IMP_DH"/>
</dbReference>
<feature type="binding site" evidence="13 15">
    <location>
        <begin position="337"/>
        <end position="339"/>
    </location>
    <ligand>
        <name>IMP</name>
        <dbReference type="ChEBI" id="CHEBI:58053"/>
    </ligand>
</feature>
<feature type="binding site" evidence="13">
    <location>
        <position position="472"/>
    </location>
    <ligand>
        <name>K(+)</name>
        <dbReference type="ChEBI" id="CHEBI:29103"/>
        <note>ligand shared between two tetrameric partners</note>
    </ligand>
</feature>
<evidence type="ECO:0000256" key="4">
    <source>
        <dbReference type="ARBA" id="ARBA00022723"/>
    </source>
</evidence>
<comment type="subunit">
    <text evidence="3 13">Homotetramer.</text>
</comment>
<evidence type="ECO:0000313" key="22">
    <source>
        <dbReference type="EMBL" id="CAA0082779.1"/>
    </source>
</evidence>
<comment type="catalytic activity">
    <reaction evidence="12 13 20">
        <text>IMP + NAD(+) + H2O = XMP + NADH + H(+)</text>
        <dbReference type="Rhea" id="RHEA:11708"/>
        <dbReference type="ChEBI" id="CHEBI:15377"/>
        <dbReference type="ChEBI" id="CHEBI:15378"/>
        <dbReference type="ChEBI" id="CHEBI:57464"/>
        <dbReference type="ChEBI" id="CHEBI:57540"/>
        <dbReference type="ChEBI" id="CHEBI:57945"/>
        <dbReference type="ChEBI" id="CHEBI:58053"/>
        <dbReference type="EC" id="1.1.1.205"/>
    </reaction>
</comment>
<dbReference type="SMART" id="SM01240">
    <property type="entry name" value="IMPDH"/>
    <property type="match status" value="1"/>
</dbReference>
<feature type="binding site" description="in other chain" evidence="13 17">
    <location>
        <position position="301"/>
    </location>
    <ligand>
        <name>K(+)</name>
        <dbReference type="ChEBI" id="CHEBI:29103"/>
        <note>ligand shared between two tetrameric partners</note>
    </ligand>
</feature>
<evidence type="ECO:0000313" key="23">
    <source>
        <dbReference type="Proteomes" id="UP000441399"/>
    </source>
</evidence>
<dbReference type="PANTHER" id="PTHR11911">
    <property type="entry name" value="INOSINE-5-MONOPHOSPHATE DEHYDROGENASE RELATED"/>
    <property type="match status" value="1"/>
</dbReference>
<dbReference type="OrthoDB" id="9805398at2"/>
<comment type="pathway">
    <text evidence="13 20">Purine metabolism; XMP biosynthesis via de novo pathway; XMP from IMP: step 1/1.</text>
</comment>
<comment type="caution">
    <text evidence="13">Lacks conserved residue(s) required for the propagation of feature annotation.</text>
</comment>
<dbReference type="InterPro" id="IPR013785">
    <property type="entry name" value="Aldolase_TIM"/>
</dbReference>
<dbReference type="AlphaFoldDB" id="A0A5S9N008"/>
<evidence type="ECO:0000256" key="6">
    <source>
        <dbReference type="ARBA" id="ARBA00022749"/>
    </source>
</evidence>
<evidence type="ECO:0000256" key="17">
    <source>
        <dbReference type="PIRSR" id="PIRSR000130-4"/>
    </source>
</evidence>
<evidence type="ECO:0000256" key="2">
    <source>
        <dbReference type="ARBA" id="ARBA00005502"/>
    </source>
</evidence>
<feature type="binding site" evidence="13 15">
    <location>
        <begin position="360"/>
        <end position="361"/>
    </location>
    <ligand>
        <name>IMP</name>
        <dbReference type="ChEBI" id="CHEBI:58053"/>
    </ligand>
</feature>
<feature type="domain" description="CBS" evidence="21">
    <location>
        <begin position="152"/>
        <end position="210"/>
    </location>
</feature>
<dbReference type="Pfam" id="PF00478">
    <property type="entry name" value="IMPDH"/>
    <property type="match status" value="1"/>
</dbReference>
<dbReference type="SUPFAM" id="SSF54631">
    <property type="entry name" value="CBS-domain pair"/>
    <property type="match status" value="1"/>
</dbReference>
<protein>
    <recommendedName>
        <fullName evidence="13 20">Inosine-5'-monophosphate dehydrogenase</fullName>
        <shortName evidence="13">IMP dehydrogenase</shortName>
        <shortName evidence="13">IMPD</shortName>
        <shortName evidence="13">IMPDH</shortName>
        <ecNumber evidence="13 20">1.1.1.205</ecNumber>
    </recommendedName>
</protein>
<keyword evidence="6 13" id="KW-0332">GMP biosynthesis</keyword>
<comment type="cofactor">
    <cofactor evidence="1 13">
        <name>K(+)</name>
        <dbReference type="ChEBI" id="CHEBI:29103"/>
    </cofactor>
</comment>
<reference evidence="22 23" key="1">
    <citation type="submission" date="2019-11" db="EMBL/GenBank/DDBJ databases">
        <authorList>
            <person name="Holert J."/>
        </authorList>
    </citation>
    <scope>NUCLEOTIDE SEQUENCE [LARGE SCALE GENOMIC DNA]</scope>
    <source>
        <strain evidence="22">SB11_3</strain>
    </source>
</reference>
<feature type="binding site" evidence="13 15">
    <location>
        <position position="302"/>
    </location>
    <ligand>
        <name>IMP</name>
        <dbReference type="ChEBI" id="CHEBI:58053"/>
    </ligand>
</feature>
<accession>A0A5S9N008</accession>
<proteinExistence type="inferred from homology"/>
<dbReference type="InterPro" id="IPR015875">
    <property type="entry name" value="IMP_DH/GMP_Rdtase_CS"/>
</dbReference>
<keyword evidence="4 13" id="KW-0479">Metal-binding</keyword>
<dbReference type="EC" id="1.1.1.205" evidence="13 20"/>
<dbReference type="GO" id="GO:0000166">
    <property type="term" value="F:nucleotide binding"/>
    <property type="evidence" value="ECO:0007669"/>
    <property type="project" value="UniProtKB-UniRule"/>
</dbReference>
<dbReference type="Proteomes" id="UP000441399">
    <property type="component" value="Unassembled WGS sequence"/>
</dbReference>
<dbReference type="Pfam" id="PF00571">
    <property type="entry name" value="CBS"/>
    <property type="match status" value="2"/>
</dbReference>
<evidence type="ECO:0000256" key="8">
    <source>
        <dbReference type="ARBA" id="ARBA00022958"/>
    </source>
</evidence>
<dbReference type="PIRSF" id="PIRSF000130">
    <property type="entry name" value="IMPDH"/>
    <property type="match status" value="1"/>
</dbReference>
<evidence type="ECO:0000256" key="14">
    <source>
        <dbReference type="PIRSR" id="PIRSR000130-1"/>
    </source>
</evidence>
<feature type="binding site" evidence="13 15">
    <location>
        <begin position="384"/>
        <end position="388"/>
    </location>
    <ligand>
        <name>IMP</name>
        <dbReference type="ChEBI" id="CHEBI:58053"/>
    </ligand>
</feature>
<evidence type="ECO:0000259" key="21">
    <source>
        <dbReference type="PROSITE" id="PS51371"/>
    </source>
</evidence>
<dbReference type="PROSITE" id="PS00487">
    <property type="entry name" value="IMP_DH_GMP_RED"/>
    <property type="match status" value="1"/>
</dbReference>
<evidence type="ECO:0000256" key="11">
    <source>
        <dbReference type="ARBA" id="ARBA00023122"/>
    </source>
</evidence>
<comment type="similarity">
    <text evidence="2 13 19">Belongs to the IMPDH/GMPR family.</text>
</comment>
<feature type="binding site" evidence="13">
    <location>
        <position position="471"/>
    </location>
    <ligand>
        <name>K(+)</name>
        <dbReference type="ChEBI" id="CHEBI:29103"/>
        <note>ligand shared between two tetrameric partners</note>
    </ligand>
</feature>
<evidence type="ECO:0000256" key="1">
    <source>
        <dbReference type="ARBA" id="ARBA00001958"/>
    </source>
</evidence>
<feature type="binding site" evidence="13 16">
    <location>
        <begin position="297"/>
        <end position="299"/>
    </location>
    <ligand>
        <name>NAD(+)</name>
        <dbReference type="ChEBI" id="CHEBI:57540"/>
    </ligand>
</feature>
<dbReference type="FunFam" id="3.20.20.70:FF:000003">
    <property type="entry name" value="GMP reductase"/>
    <property type="match status" value="1"/>
</dbReference>
<feature type="binding site" evidence="13 15">
    <location>
        <position position="417"/>
    </location>
    <ligand>
        <name>IMP</name>
        <dbReference type="ChEBI" id="CHEBI:58053"/>
    </ligand>
</feature>
<dbReference type="CDD" id="cd04601">
    <property type="entry name" value="CBS_pair_IMPDH"/>
    <property type="match status" value="1"/>
</dbReference>
<organism evidence="22 23">
    <name type="scientific">BD1-7 clade bacterium</name>
    <dbReference type="NCBI Taxonomy" id="2029982"/>
    <lineage>
        <taxon>Bacteria</taxon>
        <taxon>Pseudomonadati</taxon>
        <taxon>Pseudomonadota</taxon>
        <taxon>Gammaproteobacteria</taxon>
        <taxon>Cellvibrionales</taxon>
        <taxon>Spongiibacteraceae</taxon>
        <taxon>BD1-7 clade</taxon>
    </lineage>
</organism>
<dbReference type="GO" id="GO:0006183">
    <property type="term" value="P:GTP biosynthetic process"/>
    <property type="evidence" value="ECO:0007669"/>
    <property type="project" value="TreeGrafter"/>
</dbReference>
<dbReference type="EMBL" id="CACSIO010000001">
    <property type="protein sequence ID" value="CAA0082779.1"/>
    <property type="molecule type" value="Genomic_DNA"/>
</dbReference>
<evidence type="ECO:0000256" key="7">
    <source>
        <dbReference type="ARBA" id="ARBA00022755"/>
    </source>
</evidence>
<name>A0A5S9N008_9GAMM</name>
<keyword evidence="23" id="KW-1185">Reference proteome</keyword>
<feature type="binding site" evidence="16">
    <location>
        <begin position="247"/>
        <end position="249"/>
    </location>
    <ligand>
        <name>NAD(+)</name>
        <dbReference type="ChEBI" id="CHEBI:57540"/>
    </ligand>
</feature>
<dbReference type="CDD" id="cd00381">
    <property type="entry name" value="IMPDH"/>
    <property type="match status" value="1"/>
</dbReference>
<feature type="binding site" evidence="13">
    <location>
        <position position="247"/>
    </location>
    <ligand>
        <name>NAD(+)</name>
        <dbReference type="ChEBI" id="CHEBI:57540"/>
    </ligand>
</feature>
<dbReference type="InterPro" id="IPR001093">
    <property type="entry name" value="IMP_DH_GMPRt"/>
</dbReference>
<dbReference type="PROSITE" id="PS51371">
    <property type="entry name" value="CBS"/>
    <property type="match status" value="2"/>
</dbReference>
<feature type="active site" description="Proton acceptor" evidence="13 14">
    <location>
        <position position="402"/>
    </location>
</feature>
<dbReference type="Gene3D" id="3.20.20.70">
    <property type="entry name" value="Aldolase class I"/>
    <property type="match status" value="1"/>
</dbReference>
<evidence type="ECO:0000256" key="10">
    <source>
        <dbReference type="ARBA" id="ARBA00023027"/>
    </source>
</evidence>
<feature type="active site" description="Thioimidate intermediate" evidence="13 14">
    <location>
        <position position="304"/>
    </location>
</feature>
<feature type="binding site" evidence="13">
    <location>
        <position position="473"/>
    </location>
    <ligand>
        <name>K(+)</name>
        <dbReference type="ChEBI" id="CHEBI:29103"/>
        <note>ligand shared between two tetrameric partners</note>
    </ligand>
</feature>
<dbReference type="SMART" id="SM00116">
    <property type="entry name" value="CBS"/>
    <property type="match status" value="2"/>
</dbReference>
<dbReference type="GO" id="GO:0003938">
    <property type="term" value="F:IMP dehydrogenase activity"/>
    <property type="evidence" value="ECO:0007669"/>
    <property type="project" value="UniProtKB-UniRule"/>
</dbReference>
<dbReference type="GO" id="GO:0046872">
    <property type="term" value="F:metal ion binding"/>
    <property type="evidence" value="ECO:0007669"/>
    <property type="project" value="UniProtKB-UniRule"/>
</dbReference>
<keyword evidence="10 13" id="KW-0520">NAD</keyword>
<keyword evidence="7 13" id="KW-0658">Purine biosynthesis</keyword>
<comment type="activity regulation">
    <text evidence="13">Mycophenolic acid (MPA) is a non-competitive inhibitor that prevents formation of the closed enzyme conformation by binding to the same site as the amobile flap. In contrast, mizoribine monophosphate (MZP) is a competitive inhibitor that induces the closed conformation. MPA is a potent inhibitor of mammalian IMPDHs but a poor inhibitor of the bacterial enzymes. MZP is a more potent inhibitor of bacterial IMPDH.</text>
</comment>
<dbReference type="InterPro" id="IPR046342">
    <property type="entry name" value="CBS_dom_sf"/>
</dbReference>
<dbReference type="InterPro" id="IPR000644">
    <property type="entry name" value="CBS_dom"/>
</dbReference>
<evidence type="ECO:0000256" key="19">
    <source>
        <dbReference type="RuleBase" id="RU003927"/>
    </source>
</evidence>
<evidence type="ECO:0000256" key="5">
    <source>
        <dbReference type="ARBA" id="ARBA00022737"/>
    </source>
</evidence>
<gene>
    <name evidence="13 22" type="primary">guaB</name>
    <name evidence="22" type="ORF">OPDIPICF_00454</name>
</gene>
<evidence type="ECO:0000256" key="13">
    <source>
        <dbReference type="HAMAP-Rule" id="MF_01964"/>
    </source>
</evidence>
<evidence type="ECO:0000256" key="12">
    <source>
        <dbReference type="ARBA" id="ARBA00048028"/>
    </source>
</evidence>
<evidence type="ECO:0000256" key="9">
    <source>
        <dbReference type="ARBA" id="ARBA00023002"/>
    </source>
</evidence>
<keyword evidence="5" id="KW-0677">Repeat</keyword>
<feature type="binding site" description="in other chain" evidence="13 17">
    <location>
        <position position="299"/>
    </location>
    <ligand>
        <name>K(+)</name>
        <dbReference type="ChEBI" id="CHEBI:29103"/>
        <note>ligand shared between two tetrameric partners</note>
    </ligand>
</feature>
<dbReference type="HAMAP" id="MF_01964">
    <property type="entry name" value="IMPDH"/>
    <property type="match status" value="1"/>
</dbReference>
<dbReference type="UniPathway" id="UPA00601">
    <property type="reaction ID" value="UER00295"/>
</dbReference>
<evidence type="ECO:0000256" key="18">
    <source>
        <dbReference type="PROSITE-ProRule" id="PRU00703"/>
    </source>
</evidence>
<evidence type="ECO:0000256" key="15">
    <source>
        <dbReference type="PIRSR" id="PIRSR000130-2"/>
    </source>
</evidence>
<dbReference type="PANTHER" id="PTHR11911:SF111">
    <property type="entry name" value="INOSINE-5'-MONOPHOSPHATE DEHYDROGENASE"/>
    <property type="match status" value="1"/>
</dbReference>
<evidence type="ECO:0000256" key="3">
    <source>
        <dbReference type="ARBA" id="ARBA00011881"/>
    </source>
</evidence>